<name>A0A6L3T3N7_9HYPH</name>
<organism evidence="3 4">
    <name type="scientific">Methylobacterium soli</name>
    <dbReference type="NCBI Taxonomy" id="553447"/>
    <lineage>
        <taxon>Bacteria</taxon>
        <taxon>Pseudomonadati</taxon>
        <taxon>Pseudomonadota</taxon>
        <taxon>Alphaproteobacteria</taxon>
        <taxon>Hyphomicrobiales</taxon>
        <taxon>Methylobacteriaceae</taxon>
        <taxon>Methylobacterium</taxon>
    </lineage>
</organism>
<dbReference type="Gene3D" id="1.10.101.10">
    <property type="entry name" value="PGBD-like superfamily/PGBD"/>
    <property type="match status" value="1"/>
</dbReference>
<dbReference type="SUPFAM" id="SSF47090">
    <property type="entry name" value="PGBD-like"/>
    <property type="match status" value="1"/>
</dbReference>
<comment type="caution">
    <text evidence="3">The sequence shown here is derived from an EMBL/GenBank/DDBJ whole genome shotgun (WGS) entry which is preliminary data.</text>
</comment>
<dbReference type="InterPro" id="IPR036366">
    <property type="entry name" value="PGBDSf"/>
</dbReference>
<dbReference type="Proteomes" id="UP000474159">
    <property type="component" value="Unassembled WGS sequence"/>
</dbReference>
<dbReference type="EMBL" id="VZZK01000002">
    <property type="protein sequence ID" value="KAB1081449.1"/>
    <property type="molecule type" value="Genomic_DNA"/>
</dbReference>
<evidence type="ECO:0000313" key="4">
    <source>
        <dbReference type="Proteomes" id="UP000474159"/>
    </source>
</evidence>
<evidence type="ECO:0000259" key="2">
    <source>
        <dbReference type="Pfam" id="PF01471"/>
    </source>
</evidence>
<reference evidence="3 4" key="1">
    <citation type="submission" date="2019-09" db="EMBL/GenBank/DDBJ databases">
        <title>YIM 48816 draft genome.</title>
        <authorList>
            <person name="Jiang L."/>
        </authorList>
    </citation>
    <scope>NUCLEOTIDE SEQUENCE [LARGE SCALE GENOMIC DNA]</scope>
    <source>
        <strain evidence="3 4">YIM 48816</strain>
    </source>
</reference>
<feature type="compositionally biased region" description="Basic and acidic residues" evidence="1">
    <location>
        <begin position="1"/>
        <end position="12"/>
    </location>
</feature>
<feature type="region of interest" description="Disordered" evidence="1">
    <location>
        <begin position="99"/>
        <end position="160"/>
    </location>
</feature>
<evidence type="ECO:0000256" key="1">
    <source>
        <dbReference type="SAM" id="MobiDB-lite"/>
    </source>
</evidence>
<dbReference type="Pfam" id="PF01471">
    <property type="entry name" value="PG_binding_1"/>
    <property type="match status" value="1"/>
</dbReference>
<proteinExistence type="predicted"/>
<sequence>MREPLKVRDQREITVAGEARPTRPATASRRRPLPRTGAAAGEMRAAIGAFGGGLVTLCRQHPGEVAGSLVAVAAAAFVALNALGFQVGRHPAPILPKIATRQEPPGRKPAPDRPAPQAQGPVQGTAQAATMEKPGAKPETRPETRPLEAKAAEPAPRDPIAALIRSEDTTASVTPKADKAVMQAQRALSKLGYGPLKADGMMGTNTRAAIEKFERDRKLPVKGEAAGRTLRELAARAGLPPG</sequence>
<protein>
    <submittedName>
        <fullName evidence="3">Peptidoglycan-binding protein</fullName>
    </submittedName>
</protein>
<dbReference type="InterPro" id="IPR036365">
    <property type="entry name" value="PGBD-like_sf"/>
</dbReference>
<feature type="compositionally biased region" description="Basic and acidic residues" evidence="1">
    <location>
        <begin position="134"/>
        <end position="151"/>
    </location>
</feature>
<gene>
    <name evidence="3" type="ORF">F6X53_03520</name>
</gene>
<feature type="domain" description="Peptidoglycan binding-like" evidence="2">
    <location>
        <begin position="179"/>
        <end position="231"/>
    </location>
</feature>
<dbReference type="InterPro" id="IPR002477">
    <property type="entry name" value="Peptidoglycan-bd-like"/>
</dbReference>
<keyword evidence="4" id="KW-1185">Reference proteome</keyword>
<feature type="region of interest" description="Disordered" evidence="1">
    <location>
        <begin position="1"/>
        <end position="35"/>
    </location>
</feature>
<dbReference type="AlphaFoldDB" id="A0A6L3T3N7"/>
<dbReference type="OrthoDB" id="8018686at2"/>
<evidence type="ECO:0000313" key="3">
    <source>
        <dbReference type="EMBL" id="KAB1081449.1"/>
    </source>
</evidence>
<accession>A0A6L3T3N7</accession>